<evidence type="ECO:0000256" key="1">
    <source>
        <dbReference type="SAM" id="MobiDB-lite"/>
    </source>
</evidence>
<sequence length="307" mass="31277">MAPDLSGVTGTRESSSNSPSQSSNALASSSNPPPPTSNPPSRTSSRPLSGSMGPPPLPLASPSGSLSSRNRRPSIPAPLSPPLHSSVAGEGGGIPMRHPQPRTAAELYGEMEKEQEGIVNRLTRELSLLRAQTASAASNTSASSTSTTSTSLHGSTPNPNTTGTSDPHSFLLTGPTHPTPSRRHRSSSSLSRTSATAALSSLDQASMGSAIAGSMREPPTPLPPTSMISRGGSASTGTGAAGNPSGELQRQVSSGSGRSALPSPALTSARVAEAARERAEMEEAKRENAVLRERVRELEGAGRGRGV</sequence>
<dbReference type="OrthoDB" id="5401654at2759"/>
<feature type="compositionally biased region" description="Low complexity" evidence="1">
    <location>
        <begin position="14"/>
        <end position="30"/>
    </location>
</feature>
<dbReference type="Proteomes" id="UP000800092">
    <property type="component" value="Unassembled WGS sequence"/>
</dbReference>
<dbReference type="EMBL" id="ML991824">
    <property type="protein sequence ID" value="KAF2231631.1"/>
    <property type="molecule type" value="Genomic_DNA"/>
</dbReference>
<feature type="compositionally biased region" description="Low complexity" evidence="1">
    <location>
        <begin position="187"/>
        <end position="202"/>
    </location>
</feature>
<dbReference type="PANTHER" id="PTHR39610:SF1">
    <property type="match status" value="1"/>
</dbReference>
<evidence type="ECO:0000313" key="2">
    <source>
        <dbReference type="EMBL" id="KAF2231631.1"/>
    </source>
</evidence>
<protein>
    <submittedName>
        <fullName evidence="2">Uncharacterized protein</fullName>
    </submittedName>
</protein>
<dbReference type="AlphaFoldDB" id="A0A6A6H181"/>
<feature type="region of interest" description="Disordered" evidence="1">
    <location>
        <begin position="1"/>
        <end position="119"/>
    </location>
</feature>
<feature type="compositionally biased region" description="Basic and acidic residues" evidence="1">
    <location>
        <begin position="273"/>
        <end position="287"/>
    </location>
</feature>
<feature type="compositionally biased region" description="Low complexity" evidence="1">
    <location>
        <begin position="231"/>
        <end position="242"/>
    </location>
</feature>
<proteinExistence type="predicted"/>
<dbReference type="PANTHER" id="PTHR39610">
    <property type="entry name" value="BZIP DOMAIN-CONTAINING PROTEIN-RELATED"/>
    <property type="match status" value="1"/>
</dbReference>
<feature type="region of interest" description="Disordered" evidence="1">
    <location>
        <begin position="132"/>
        <end position="287"/>
    </location>
</feature>
<feature type="compositionally biased region" description="Low complexity" evidence="1">
    <location>
        <begin position="133"/>
        <end position="151"/>
    </location>
</feature>
<feature type="compositionally biased region" description="Polar residues" evidence="1">
    <location>
        <begin position="152"/>
        <end position="167"/>
    </location>
</feature>
<feature type="compositionally biased region" description="Low complexity" evidence="1">
    <location>
        <begin position="39"/>
        <end position="52"/>
    </location>
</feature>
<gene>
    <name evidence="2" type="ORF">EV356DRAFT_285218</name>
</gene>
<reference evidence="2" key="1">
    <citation type="journal article" date="2020" name="Stud. Mycol.">
        <title>101 Dothideomycetes genomes: a test case for predicting lifestyles and emergence of pathogens.</title>
        <authorList>
            <person name="Haridas S."/>
            <person name="Albert R."/>
            <person name="Binder M."/>
            <person name="Bloem J."/>
            <person name="Labutti K."/>
            <person name="Salamov A."/>
            <person name="Andreopoulos B."/>
            <person name="Baker S."/>
            <person name="Barry K."/>
            <person name="Bills G."/>
            <person name="Bluhm B."/>
            <person name="Cannon C."/>
            <person name="Castanera R."/>
            <person name="Culley D."/>
            <person name="Daum C."/>
            <person name="Ezra D."/>
            <person name="Gonzalez J."/>
            <person name="Henrissat B."/>
            <person name="Kuo A."/>
            <person name="Liang C."/>
            <person name="Lipzen A."/>
            <person name="Lutzoni F."/>
            <person name="Magnuson J."/>
            <person name="Mondo S."/>
            <person name="Nolan M."/>
            <person name="Ohm R."/>
            <person name="Pangilinan J."/>
            <person name="Park H.-J."/>
            <person name="Ramirez L."/>
            <person name="Alfaro M."/>
            <person name="Sun H."/>
            <person name="Tritt A."/>
            <person name="Yoshinaga Y."/>
            <person name="Zwiers L.-H."/>
            <person name="Turgeon B."/>
            <person name="Goodwin S."/>
            <person name="Spatafora J."/>
            <person name="Crous P."/>
            <person name="Grigoriev I."/>
        </authorList>
    </citation>
    <scope>NUCLEOTIDE SEQUENCE</scope>
    <source>
        <strain evidence="2">Tuck. ex Michener</strain>
    </source>
</reference>
<accession>A0A6A6H181</accession>
<keyword evidence="3" id="KW-1185">Reference proteome</keyword>
<organism evidence="2 3">
    <name type="scientific">Viridothelium virens</name>
    <name type="common">Speckled blister lichen</name>
    <name type="synonym">Trypethelium virens</name>
    <dbReference type="NCBI Taxonomy" id="1048519"/>
    <lineage>
        <taxon>Eukaryota</taxon>
        <taxon>Fungi</taxon>
        <taxon>Dikarya</taxon>
        <taxon>Ascomycota</taxon>
        <taxon>Pezizomycotina</taxon>
        <taxon>Dothideomycetes</taxon>
        <taxon>Dothideomycetes incertae sedis</taxon>
        <taxon>Trypetheliales</taxon>
        <taxon>Trypetheliaceae</taxon>
        <taxon>Viridothelium</taxon>
    </lineage>
</organism>
<evidence type="ECO:0000313" key="3">
    <source>
        <dbReference type="Proteomes" id="UP000800092"/>
    </source>
</evidence>
<feature type="compositionally biased region" description="Polar residues" evidence="1">
    <location>
        <begin position="246"/>
        <end position="257"/>
    </location>
</feature>
<name>A0A6A6H181_VIRVR</name>